<accession>A0AB36SZL4</accession>
<dbReference type="Proteomes" id="UP000220078">
    <property type="component" value="Unassembled WGS sequence"/>
</dbReference>
<evidence type="ECO:0000313" key="1">
    <source>
        <dbReference type="EMBL" id="PEN85976.1"/>
    </source>
</evidence>
<proteinExistence type="predicted"/>
<dbReference type="AlphaFoldDB" id="A0AB36SZL4"/>
<evidence type="ECO:0008006" key="3">
    <source>
        <dbReference type="Google" id="ProtNLM"/>
    </source>
</evidence>
<sequence length="264" mass="31265">MLRKHMYKVIKLTNTFIKIFCILFLLYFQSTSIIMAKSQTNVISEFKQALLQNDKKLMRSYVTEGIGLPTFQKEKPIHEIKILPSPKEDTTILISYFKDTDDEFTIGYILEIITKNNKISQINQIYDGTNPLMKEATIVKKYEMKCKEHILTPTKFPFEIHEFQGYIYNDYLELRYYNKDSNGIFKITVSPVQHELDQYVVHKGTKFYILKHNIKAVYNPHFDLAYELIFQKDGFQYKIALGNKLYIKRKYNVTDLIRIAESMN</sequence>
<gene>
    <name evidence="1" type="ORF">CN551_22425</name>
</gene>
<name>A0AB36SZL4_9BACI</name>
<reference evidence="1 2" key="1">
    <citation type="submission" date="2017-09" db="EMBL/GenBank/DDBJ databases">
        <title>Large-scale bioinformatics analysis of Bacillus genomes uncovers conserved roles of natural products in bacterial physiology.</title>
        <authorList>
            <consortium name="Agbiome Team Llc"/>
            <person name="Bleich R.M."/>
            <person name="Kirk G.J."/>
            <person name="Santa Maria K.C."/>
            <person name="Allen S.E."/>
            <person name="Farag S."/>
            <person name="Shank E.A."/>
            <person name="Bowers A."/>
        </authorList>
    </citation>
    <scope>NUCLEOTIDE SEQUENCE [LARGE SCALE GENOMIC DNA]</scope>
    <source>
        <strain evidence="1 2">AFS027629</strain>
    </source>
</reference>
<organism evidence="1 2">
    <name type="scientific">Bacillus toyonensis</name>
    <dbReference type="NCBI Taxonomy" id="155322"/>
    <lineage>
        <taxon>Bacteria</taxon>
        <taxon>Bacillati</taxon>
        <taxon>Bacillota</taxon>
        <taxon>Bacilli</taxon>
        <taxon>Bacillales</taxon>
        <taxon>Bacillaceae</taxon>
        <taxon>Bacillus</taxon>
        <taxon>Bacillus cereus group</taxon>
    </lineage>
</organism>
<dbReference type="EMBL" id="NUAP01000041">
    <property type="protein sequence ID" value="PEN85976.1"/>
    <property type="molecule type" value="Genomic_DNA"/>
</dbReference>
<protein>
    <recommendedName>
        <fullName evidence="3">DUF4367 domain-containing protein</fullName>
    </recommendedName>
</protein>
<dbReference type="RefSeq" id="WP_079996413.1">
    <property type="nucleotide sequence ID" value="NZ_NUAI01000066.1"/>
</dbReference>
<comment type="caution">
    <text evidence="1">The sequence shown here is derived from an EMBL/GenBank/DDBJ whole genome shotgun (WGS) entry which is preliminary data.</text>
</comment>
<evidence type="ECO:0000313" key="2">
    <source>
        <dbReference type="Proteomes" id="UP000220078"/>
    </source>
</evidence>